<dbReference type="InterPro" id="IPR029033">
    <property type="entry name" value="His_PPase_superfam"/>
</dbReference>
<name>A0A2J6RMF7_HYAVF</name>
<dbReference type="InterPro" id="IPR013078">
    <property type="entry name" value="His_Pase_superF_clade-1"/>
</dbReference>
<dbReference type="AlphaFoldDB" id="A0A2J6RMF7"/>
<reference evidence="1 2" key="1">
    <citation type="submission" date="2016-04" db="EMBL/GenBank/DDBJ databases">
        <title>A degradative enzymes factory behind the ericoid mycorrhizal symbiosis.</title>
        <authorList>
            <consortium name="DOE Joint Genome Institute"/>
            <person name="Martino E."/>
            <person name="Morin E."/>
            <person name="Grelet G."/>
            <person name="Kuo A."/>
            <person name="Kohler A."/>
            <person name="Daghino S."/>
            <person name="Barry K."/>
            <person name="Choi C."/>
            <person name="Cichocki N."/>
            <person name="Clum A."/>
            <person name="Copeland A."/>
            <person name="Hainaut M."/>
            <person name="Haridas S."/>
            <person name="Labutti K."/>
            <person name="Lindquist E."/>
            <person name="Lipzen A."/>
            <person name="Khouja H.-R."/>
            <person name="Murat C."/>
            <person name="Ohm R."/>
            <person name="Olson A."/>
            <person name="Spatafora J."/>
            <person name="Veneault-Fourrey C."/>
            <person name="Henrissat B."/>
            <person name="Grigoriev I."/>
            <person name="Martin F."/>
            <person name="Perotto S."/>
        </authorList>
    </citation>
    <scope>NUCLEOTIDE SEQUENCE [LARGE SCALE GENOMIC DNA]</scope>
    <source>
        <strain evidence="1 2">F</strain>
    </source>
</reference>
<dbReference type="Pfam" id="PF00300">
    <property type="entry name" value="His_Phos_1"/>
    <property type="match status" value="1"/>
</dbReference>
<protein>
    <submittedName>
        <fullName evidence="1">Phosphoglycerate mutase-like protein</fullName>
    </submittedName>
</protein>
<evidence type="ECO:0000313" key="1">
    <source>
        <dbReference type="EMBL" id="PMD39687.1"/>
    </source>
</evidence>
<dbReference type="SMART" id="SM00855">
    <property type="entry name" value="PGAM"/>
    <property type="match status" value="1"/>
</dbReference>
<dbReference type="EMBL" id="KZ613946">
    <property type="protein sequence ID" value="PMD39687.1"/>
    <property type="molecule type" value="Genomic_DNA"/>
</dbReference>
<keyword evidence="2" id="KW-1185">Reference proteome</keyword>
<dbReference type="PANTHER" id="PTHR48100">
    <property type="entry name" value="BROAD-SPECIFICITY PHOSPHATASE YOR283W-RELATED"/>
    <property type="match status" value="1"/>
</dbReference>
<accession>A0A2J6RMF7</accession>
<dbReference type="GO" id="GO:0005737">
    <property type="term" value="C:cytoplasm"/>
    <property type="evidence" value="ECO:0007669"/>
    <property type="project" value="TreeGrafter"/>
</dbReference>
<organism evidence="1 2">
    <name type="scientific">Hyaloscypha variabilis (strain UAMH 11265 / GT02V1 / F)</name>
    <name type="common">Meliniomyces variabilis</name>
    <dbReference type="NCBI Taxonomy" id="1149755"/>
    <lineage>
        <taxon>Eukaryota</taxon>
        <taxon>Fungi</taxon>
        <taxon>Dikarya</taxon>
        <taxon>Ascomycota</taxon>
        <taxon>Pezizomycotina</taxon>
        <taxon>Leotiomycetes</taxon>
        <taxon>Helotiales</taxon>
        <taxon>Hyaloscyphaceae</taxon>
        <taxon>Hyaloscypha</taxon>
        <taxon>Hyaloscypha variabilis</taxon>
    </lineage>
</organism>
<proteinExistence type="predicted"/>
<evidence type="ECO:0000313" key="2">
    <source>
        <dbReference type="Proteomes" id="UP000235786"/>
    </source>
</evidence>
<dbReference type="OrthoDB" id="496981at2759"/>
<dbReference type="InterPro" id="IPR050275">
    <property type="entry name" value="PGM_Phosphatase"/>
</dbReference>
<dbReference type="CDD" id="cd07067">
    <property type="entry name" value="HP_PGM_like"/>
    <property type="match status" value="1"/>
</dbReference>
<dbReference type="SUPFAM" id="SSF53254">
    <property type="entry name" value="Phosphoglycerate mutase-like"/>
    <property type="match status" value="1"/>
</dbReference>
<gene>
    <name evidence="1" type="ORF">L207DRAFT_596319</name>
</gene>
<dbReference type="Gene3D" id="3.40.50.1240">
    <property type="entry name" value="Phosphoglycerate mutase-like"/>
    <property type="match status" value="1"/>
</dbReference>
<dbReference type="GO" id="GO:0016791">
    <property type="term" value="F:phosphatase activity"/>
    <property type="evidence" value="ECO:0007669"/>
    <property type="project" value="TreeGrafter"/>
</dbReference>
<dbReference type="PANTHER" id="PTHR48100:SF54">
    <property type="entry name" value="PHOSPHATASE SPAC5H10.03-RELATED"/>
    <property type="match status" value="1"/>
</dbReference>
<sequence length="291" mass="33427">MDPTQGTEELEKLVQDLAIIPEPPVQEVVPTKETLFYVQYPKIYPIFMPQPPRPTSGRIFIHVVRHAEALNNVTARSREKCRVVNPDLTPLGIKQAKNLRETFIHMNNITHILCSPLKRTLHTAQIAFEPLISQGLKIVAYPDLREHGVGLSSTGSSLEELLKLYPKDNRTVDLTLVPEGWEINTENCDQEQKHGIRARSVRRELWKLGAEALKEEGGFWKGHDVSQGSTHKNIEILVVSHGAFLKKMCDQDHMLWNCQYRTYGFDPNTIGTWRLRETLESMNTRFRPMRE</sequence>
<dbReference type="Proteomes" id="UP000235786">
    <property type="component" value="Unassembled WGS sequence"/>
</dbReference>